<keyword evidence="1" id="KW-0472">Membrane</keyword>
<evidence type="ECO:0000313" key="2">
    <source>
        <dbReference type="EMBL" id="WEG74447.1"/>
    </source>
</evidence>
<keyword evidence="1" id="KW-1133">Transmembrane helix</keyword>
<geneLocation type="plasmid" evidence="2 3">
    <name>unnamed3</name>
</geneLocation>
<keyword evidence="3" id="KW-1185">Reference proteome</keyword>
<sequence>MEKNKKMFLTRILYGLFVLSTLVIIFIVYKDIGNDISVNFLLGYSFFAFFMLIYIPVVTIVNARSFKWAQIKVSIVKFISILLLFTAITYGFDYLVRPTEIDLVRNFSTSLGLSFSIAFFDIIFLKEKI</sequence>
<name>A0AAF0IAE6_9ENTE</name>
<reference evidence="2" key="1">
    <citation type="submission" date="2022-10" db="EMBL/GenBank/DDBJ databases">
        <title>Vagococcus sp. isolated from poultry meat.</title>
        <authorList>
            <person name="Johansson P."/>
            <person name="Bjorkroth J."/>
        </authorList>
    </citation>
    <scope>NUCLEOTIDE SEQUENCE</scope>
    <source>
        <strain evidence="2">STAA11</strain>
        <plasmid evidence="2">unnamed3</plasmid>
    </source>
</reference>
<dbReference type="EMBL" id="CP110235">
    <property type="protein sequence ID" value="WEG74447.1"/>
    <property type="molecule type" value="Genomic_DNA"/>
</dbReference>
<feature type="transmembrane region" description="Helical" evidence="1">
    <location>
        <begin position="107"/>
        <end position="125"/>
    </location>
</feature>
<keyword evidence="1" id="KW-0812">Transmembrane</keyword>
<protein>
    <submittedName>
        <fullName evidence="2">Uncharacterized protein</fullName>
    </submittedName>
</protein>
<evidence type="ECO:0000256" key="1">
    <source>
        <dbReference type="SAM" id="Phobius"/>
    </source>
</evidence>
<gene>
    <name evidence="2" type="ORF">OL234_10885</name>
</gene>
<keyword evidence="2" id="KW-0614">Plasmid</keyword>
<feature type="transmembrane region" description="Helical" evidence="1">
    <location>
        <begin position="12"/>
        <end position="29"/>
    </location>
</feature>
<organism evidence="2 3">
    <name type="scientific">Vagococcus intermedius</name>
    <dbReference type="NCBI Taxonomy" id="2991418"/>
    <lineage>
        <taxon>Bacteria</taxon>
        <taxon>Bacillati</taxon>
        <taxon>Bacillota</taxon>
        <taxon>Bacilli</taxon>
        <taxon>Lactobacillales</taxon>
        <taxon>Enterococcaceae</taxon>
        <taxon>Vagococcus</taxon>
    </lineage>
</organism>
<proteinExistence type="predicted"/>
<dbReference type="KEGG" id="vie:OL234_10885"/>
<feature type="transmembrane region" description="Helical" evidence="1">
    <location>
        <begin position="75"/>
        <end position="95"/>
    </location>
</feature>
<dbReference type="RefSeq" id="WP_275470243.1">
    <property type="nucleotide sequence ID" value="NZ_CP110235.1"/>
</dbReference>
<dbReference type="AlphaFoldDB" id="A0AAF0IAE6"/>
<dbReference type="Proteomes" id="UP001179647">
    <property type="component" value="Plasmid unnamed3"/>
</dbReference>
<evidence type="ECO:0000313" key="3">
    <source>
        <dbReference type="Proteomes" id="UP001179647"/>
    </source>
</evidence>
<feature type="transmembrane region" description="Helical" evidence="1">
    <location>
        <begin position="41"/>
        <end position="63"/>
    </location>
</feature>
<accession>A0AAF0IAE6</accession>